<evidence type="ECO:0000256" key="1">
    <source>
        <dbReference type="ARBA" id="ARBA00023015"/>
    </source>
</evidence>
<dbReference type="InterPro" id="IPR036271">
    <property type="entry name" value="Tet_transcr_reg_TetR-rel_C_sf"/>
</dbReference>
<evidence type="ECO:0000313" key="7">
    <source>
        <dbReference type="Proteomes" id="UP000289411"/>
    </source>
</evidence>
<dbReference type="GO" id="GO:0003677">
    <property type="term" value="F:DNA binding"/>
    <property type="evidence" value="ECO:0007669"/>
    <property type="project" value="UniProtKB-UniRule"/>
</dbReference>
<evidence type="ECO:0000259" key="5">
    <source>
        <dbReference type="PROSITE" id="PS50977"/>
    </source>
</evidence>
<comment type="caution">
    <text evidence="6">The sequence shown here is derived from an EMBL/GenBank/DDBJ whole genome shotgun (WGS) entry which is preliminary data.</text>
</comment>
<dbReference type="RefSeq" id="WP_129222026.1">
    <property type="nucleotide sequence ID" value="NZ_QYBC01000034.1"/>
</dbReference>
<dbReference type="Gene3D" id="1.10.10.60">
    <property type="entry name" value="Homeodomain-like"/>
    <property type="match status" value="1"/>
</dbReference>
<feature type="domain" description="HTH tetR-type" evidence="5">
    <location>
        <begin position="9"/>
        <end position="69"/>
    </location>
</feature>
<keyword evidence="3" id="KW-0804">Transcription</keyword>
<feature type="DNA-binding region" description="H-T-H motif" evidence="4">
    <location>
        <begin position="32"/>
        <end position="51"/>
    </location>
</feature>
<dbReference type="PANTHER" id="PTHR47506">
    <property type="entry name" value="TRANSCRIPTIONAL REGULATORY PROTEIN"/>
    <property type="match status" value="1"/>
</dbReference>
<dbReference type="PRINTS" id="PR00455">
    <property type="entry name" value="HTHTETR"/>
</dbReference>
<dbReference type="PROSITE" id="PS50977">
    <property type="entry name" value="HTH_TETR_2"/>
    <property type="match status" value="1"/>
</dbReference>
<dbReference type="PANTHER" id="PTHR47506:SF7">
    <property type="entry name" value="TRANSCRIPTIONAL REGULATORY PROTEIN"/>
    <property type="match status" value="1"/>
</dbReference>
<dbReference type="AlphaFoldDB" id="A0A4Q2R4V1"/>
<evidence type="ECO:0000313" key="6">
    <source>
        <dbReference type="EMBL" id="RYB01576.1"/>
    </source>
</evidence>
<keyword evidence="1" id="KW-0805">Transcription regulation</keyword>
<name>A0A4Q2R4V1_9HYPH</name>
<dbReference type="EMBL" id="QYBC01000034">
    <property type="protein sequence ID" value="RYB01576.1"/>
    <property type="molecule type" value="Genomic_DNA"/>
</dbReference>
<dbReference type="SUPFAM" id="SSF46689">
    <property type="entry name" value="Homeodomain-like"/>
    <property type="match status" value="1"/>
</dbReference>
<organism evidence="6 7">
    <name type="scientific">Lichenibacterium ramalinae</name>
    <dbReference type="NCBI Taxonomy" id="2316527"/>
    <lineage>
        <taxon>Bacteria</taxon>
        <taxon>Pseudomonadati</taxon>
        <taxon>Pseudomonadota</taxon>
        <taxon>Alphaproteobacteria</taxon>
        <taxon>Hyphomicrobiales</taxon>
        <taxon>Lichenihabitantaceae</taxon>
        <taxon>Lichenibacterium</taxon>
    </lineage>
</organism>
<evidence type="ECO:0000256" key="4">
    <source>
        <dbReference type="PROSITE-ProRule" id="PRU00335"/>
    </source>
</evidence>
<dbReference type="OrthoDB" id="9798857at2"/>
<accession>A0A4Q2R4V1</accession>
<dbReference type="InterPro" id="IPR009057">
    <property type="entry name" value="Homeodomain-like_sf"/>
</dbReference>
<gene>
    <name evidence="6" type="ORF">D3272_25315</name>
</gene>
<proteinExistence type="predicted"/>
<keyword evidence="2 4" id="KW-0238">DNA-binding</keyword>
<dbReference type="Pfam" id="PF00440">
    <property type="entry name" value="TetR_N"/>
    <property type="match status" value="1"/>
</dbReference>
<dbReference type="InterPro" id="IPR001647">
    <property type="entry name" value="HTH_TetR"/>
</dbReference>
<dbReference type="Gene3D" id="1.10.357.10">
    <property type="entry name" value="Tetracycline Repressor, domain 2"/>
    <property type="match status" value="1"/>
</dbReference>
<reference evidence="6 7" key="1">
    <citation type="submission" date="2018-09" db="EMBL/GenBank/DDBJ databases">
        <authorList>
            <person name="Grouzdev D.S."/>
            <person name="Krutkina M.S."/>
        </authorList>
    </citation>
    <scope>NUCLEOTIDE SEQUENCE [LARGE SCALE GENOMIC DNA]</scope>
    <source>
        <strain evidence="6 7">RmlP001</strain>
    </source>
</reference>
<sequence length="195" mass="20945">MKISKEAVQQNRKRVLDTAARLFRERGIDGIGIADLMQEAGLTHGGFYRQFKSKDDLIVRALEGAFADTSKDIESRVAADDKPFEALVRYYVSAEHRDDPGHGCSLAALASDAARDRDGDLAALFGDIVAQYITLLTAILPGTDPERKRAGAVSALAEMVGSLVLSRVVPDPALATEIIETVADDLIARHAAPDA</sequence>
<dbReference type="Proteomes" id="UP000289411">
    <property type="component" value="Unassembled WGS sequence"/>
</dbReference>
<keyword evidence="7" id="KW-1185">Reference proteome</keyword>
<protein>
    <submittedName>
        <fullName evidence="6">TetR/AcrR family transcriptional regulator</fullName>
    </submittedName>
</protein>
<evidence type="ECO:0000256" key="3">
    <source>
        <dbReference type="ARBA" id="ARBA00023163"/>
    </source>
</evidence>
<dbReference type="SUPFAM" id="SSF48498">
    <property type="entry name" value="Tetracyclin repressor-like, C-terminal domain"/>
    <property type="match status" value="1"/>
</dbReference>
<reference evidence="6 7" key="2">
    <citation type="submission" date="2019-02" db="EMBL/GenBank/DDBJ databases">
        <title>'Lichenibacterium ramalinii' gen. nov. sp. nov., 'Lichenibacterium minor' gen. nov. sp. nov.</title>
        <authorList>
            <person name="Pankratov T."/>
        </authorList>
    </citation>
    <scope>NUCLEOTIDE SEQUENCE [LARGE SCALE GENOMIC DNA]</scope>
    <source>
        <strain evidence="6 7">RmlP001</strain>
    </source>
</reference>
<evidence type="ECO:0000256" key="2">
    <source>
        <dbReference type="ARBA" id="ARBA00023125"/>
    </source>
</evidence>